<evidence type="ECO:0000313" key="2">
    <source>
        <dbReference type="EMBL" id="RKF67348.1"/>
    </source>
</evidence>
<gene>
    <name evidence="2" type="ORF">CKQ54_02600</name>
</gene>
<dbReference type="RefSeq" id="WP_120163506.1">
    <property type="nucleotide sequence ID" value="NZ_NSDJ01000001.1"/>
</dbReference>
<dbReference type="Proteomes" id="UP000284853">
    <property type="component" value="Unassembled WGS sequence"/>
</dbReference>
<accession>A0ABX9PUV4</accession>
<comment type="caution">
    <text evidence="2">The sequence shown here is derived from an EMBL/GenBank/DDBJ whole genome shotgun (WGS) entry which is preliminary data.</text>
</comment>
<evidence type="ECO:0000313" key="3">
    <source>
        <dbReference type="Proteomes" id="UP000284853"/>
    </source>
</evidence>
<feature type="compositionally biased region" description="Low complexity" evidence="1">
    <location>
        <begin position="296"/>
        <end position="311"/>
    </location>
</feature>
<protein>
    <submittedName>
        <fullName evidence="2">Uncharacterized protein</fullName>
    </submittedName>
</protein>
<keyword evidence="3" id="KW-1185">Reference proteome</keyword>
<organism evidence="2 3">
    <name type="scientific">Rahnella variigena</name>
    <dbReference type="NCBI Taxonomy" id="574964"/>
    <lineage>
        <taxon>Bacteria</taxon>
        <taxon>Pseudomonadati</taxon>
        <taxon>Pseudomonadota</taxon>
        <taxon>Gammaproteobacteria</taxon>
        <taxon>Enterobacterales</taxon>
        <taxon>Yersiniaceae</taxon>
        <taxon>Rahnella</taxon>
    </lineage>
</organism>
<proteinExistence type="predicted"/>
<dbReference type="GeneID" id="302707687"/>
<feature type="region of interest" description="Disordered" evidence="1">
    <location>
        <begin position="279"/>
        <end position="311"/>
    </location>
</feature>
<dbReference type="EMBL" id="NSDJ01000001">
    <property type="protein sequence ID" value="RKF67348.1"/>
    <property type="molecule type" value="Genomic_DNA"/>
</dbReference>
<evidence type="ECO:0000256" key="1">
    <source>
        <dbReference type="SAM" id="MobiDB-lite"/>
    </source>
</evidence>
<sequence>MLAPDKKFLTKKTAGEKILHNTRNRWSSQTSESMIRNGILWQPGKKTIDDYSVHNYHALRIALGKLTIQEQSFFNTLSQAPFYAVHCTDSLDVVNKNNDLILYSRKKLISKGVRFNAGNTQPIDISMLGNDGYVFFSLEVGSPLLKSSSRFGSIFYKIAYSHPVFRNSSLVLTDQVALVMPRCHIPELSREAVNILEKRAFNRLSIIFNGKMLSILGLTYSIILDSRSLPPADQKIILSARNNAQLSNVVNSFFRPEIRVPKMVGIKSDEYAIHMEHYKPRMSSSSSSDSDEGAYGSDFFGSGSDSSEAED</sequence>
<name>A0ABX9PUV4_9GAMM</name>
<reference evidence="2 3" key="1">
    <citation type="submission" date="2017-08" db="EMBL/GenBank/DDBJ databases">
        <title>Comparative genomics of bacteria isolated from necrotic lesions of AOD affected trees.</title>
        <authorList>
            <person name="Doonan J."/>
            <person name="Denman S."/>
            <person name="Mcdonald J.E."/>
        </authorList>
    </citation>
    <scope>NUCLEOTIDE SEQUENCE [LARGE SCALE GENOMIC DNA]</scope>
    <source>
        <strain evidence="2 3">CIP 105588</strain>
    </source>
</reference>